<evidence type="ECO:0000313" key="2">
    <source>
        <dbReference type="EMBL" id="GIY33438.1"/>
    </source>
</evidence>
<gene>
    <name evidence="1" type="ORF">CDAR_473881</name>
    <name evidence="2" type="ORF">CDAR_473971</name>
</gene>
<protein>
    <submittedName>
        <fullName evidence="2">Uncharacterized protein</fullName>
    </submittedName>
</protein>
<dbReference type="EMBL" id="BPLQ01007944">
    <property type="protein sequence ID" value="GIY33438.1"/>
    <property type="molecule type" value="Genomic_DNA"/>
</dbReference>
<dbReference type="Proteomes" id="UP001054837">
    <property type="component" value="Unassembled WGS sequence"/>
</dbReference>
<keyword evidence="3" id="KW-1185">Reference proteome</keyword>
<reference evidence="2 3" key="1">
    <citation type="submission" date="2021-06" db="EMBL/GenBank/DDBJ databases">
        <title>Caerostris darwini draft genome.</title>
        <authorList>
            <person name="Kono N."/>
            <person name="Arakawa K."/>
        </authorList>
    </citation>
    <scope>NUCLEOTIDE SEQUENCE [LARGE SCALE GENOMIC DNA]</scope>
</reference>
<evidence type="ECO:0000313" key="1">
    <source>
        <dbReference type="EMBL" id="GIY33425.1"/>
    </source>
</evidence>
<sequence length="206" mass="22863">MIETKSSVKKAIKTVPPYGKMKGMNAERVFVNVGKSFFVSIALSLKAECPNSQSKAYQTKTENGLSFHGTQIDFRGIPRKPEEAPRFVSSYITTLTCPIGTLHESADVFPGPHPIPTEPVHQWRETATGSERVRMAQTILIPLARENLPQVNHLTANSHQQLITEDVSLLLLQHHQHTKPPQSKTHHTLKMKISSLSAILASDATR</sequence>
<dbReference type="EMBL" id="BPLQ01007944">
    <property type="protein sequence ID" value="GIY33425.1"/>
    <property type="molecule type" value="Genomic_DNA"/>
</dbReference>
<proteinExistence type="predicted"/>
<comment type="caution">
    <text evidence="2">The sequence shown here is derived from an EMBL/GenBank/DDBJ whole genome shotgun (WGS) entry which is preliminary data.</text>
</comment>
<organism evidence="2 3">
    <name type="scientific">Caerostris darwini</name>
    <dbReference type="NCBI Taxonomy" id="1538125"/>
    <lineage>
        <taxon>Eukaryota</taxon>
        <taxon>Metazoa</taxon>
        <taxon>Ecdysozoa</taxon>
        <taxon>Arthropoda</taxon>
        <taxon>Chelicerata</taxon>
        <taxon>Arachnida</taxon>
        <taxon>Araneae</taxon>
        <taxon>Araneomorphae</taxon>
        <taxon>Entelegynae</taxon>
        <taxon>Araneoidea</taxon>
        <taxon>Araneidae</taxon>
        <taxon>Caerostris</taxon>
    </lineage>
</organism>
<accession>A0AAV4SP72</accession>
<evidence type="ECO:0000313" key="3">
    <source>
        <dbReference type="Proteomes" id="UP001054837"/>
    </source>
</evidence>
<name>A0AAV4SP72_9ARAC</name>
<dbReference type="AlphaFoldDB" id="A0AAV4SP72"/>